<dbReference type="GO" id="GO:0005737">
    <property type="term" value="C:cytoplasm"/>
    <property type="evidence" value="ECO:0007669"/>
    <property type="project" value="TreeGrafter"/>
</dbReference>
<organism evidence="2">
    <name type="scientific">marine metagenome</name>
    <dbReference type="NCBI Taxonomy" id="408172"/>
    <lineage>
        <taxon>unclassified sequences</taxon>
        <taxon>metagenomes</taxon>
        <taxon>ecological metagenomes</taxon>
    </lineage>
</organism>
<proteinExistence type="predicted"/>
<dbReference type="Gene3D" id="3.50.50.60">
    <property type="entry name" value="FAD/NAD(P)-binding domain"/>
    <property type="match status" value="1"/>
</dbReference>
<dbReference type="AlphaFoldDB" id="A0A381T3Q3"/>
<dbReference type="InterPro" id="IPR036188">
    <property type="entry name" value="FAD/NAD-bd_sf"/>
</dbReference>
<protein>
    <recommendedName>
        <fullName evidence="1">FAD dependent oxidoreductase domain-containing protein</fullName>
    </recommendedName>
</protein>
<evidence type="ECO:0000313" key="2">
    <source>
        <dbReference type="EMBL" id="SVA10208.1"/>
    </source>
</evidence>
<dbReference type="PRINTS" id="PR00420">
    <property type="entry name" value="RNGMNOXGNASE"/>
</dbReference>
<gene>
    <name evidence="2" type="ORF">METZ01_LOCUS63062</name>
</gene>
<dbReference type="Gene3D" id="3.30.9.10">
    <property type="entry name" value="D-Amino Acid Oxidase, subunit A, domain 2"/>
    <property type="match status" value="1"/>
</dbReference>
<dbReference type="PANTHER" id="PTHR13847:SF281">
    <property type="entry name" value="FAD DEPENDENT OXIDOREDUCTASE DOMAIN-CONTAINING PROTEIN"/>
    <property type="match status" value="1"/>
</dbReference>
<dbReference type="InterPro" id="IPR006076">
    <property type="entry name" value="FAD-dep_OxRdtase"/>
</dbReference>
<name>A0A381T3Q3_9ZZZZ</name>
<sequence length="437" mass="47411">MSLPPHPGLGAERTWYARNAPEAQLHSVLQGHKATDVCIVGGGLAGLFLAQSLAQRSISSILIEARQIGAGASGRNGGFCSPGWAATHAAIEKKLGVASARELFELSREGFSMVRDTLQAVDAELTWGKLQVSTFDAADALQRSRDHLARRYGYDIEYLDTESVRSRLDSRRYHQGLRDPGAFHCDPLQLCRALMSSLDPSSTELFEATPALGFSRTPAGWQVRTPQGSIQARRLVLCCGGYGGREVGRLRRMFLPITTYIVVTPPLAALGQVIRTTDAVSDDRRAGNYYRIVAGDRLLWGGDITAFGRHAPERIATRMGRDIAGFFPALAGRDGSVAVEFAWSGLMGYARHMMPQVGPLADDLWACTSFGGHGLNTAPVAARLVAEGISGESDRWKRLAPFGFCWNGGLFGPLAAESVYRLMKLADRWRALGFKSA</sequence>
<dbReference type="Pfam" id="PF01266">
    <property type="entry name" value="DAO"/>
    <property type="match status" value="1"/>
</dbReference>
<dbReference type="PANTHER" id="PTHR13847">
    <property type="entry name" value="SARCOSINE DEHYDROGENASE-RELATED"/>
    <property type="match status" value="1"/>
</dbReference>
<feature type="domain" description="FAD dependent oxidoreductase" evidence="1">
    <location>
        <begin position="36"/>
        <end position="387"/>
    </location>
</feature>
<reference evidence="2" key="1">
    <citation type="submission" date="2018-05" db="EMBL/GenBank/DDBJ databases">
        <authorList>
            <person name="Lanie J.A."/>
            <person name="Ng W.-L."/>
            <person name="Kazmierczak K.M."/>
            <person name="Andrzejewski T.M."/>
            <person name="Davidsen T.M."/>
            <person name="Wayne K.J."/>
            <person name="Tettelin H."/>
            <person name="Glass J.I."/>
            <person name="Rusch D."/>
            <person name="Podicherti R."/>
            <person name="Tsui H.-C.T."/>
            <person name="Winkler M.E."/>
        </authorList>
    </citation>
    <scope>NUCLEOTIDE SEQUENCE</scope>
</reference>
<dbReference type="EMBL" id="UINC01003904">
    <property type="protein sequence ID" value="SVA10208.1"/>
    <property type="molecule type" value="Genomic_DNA"/>
</dbReference>
<dbReference type="SUPFAM" id="SSF51905">
    <property type="entry name" value="FAD/NAD(P)-binding domain"/>
    <property type="match status" value="1"/>
</dbReference>
<evidence type="ECO:0000259" key="1">
    <source>
        <dbReference type="Pfam" id="PF01266"/>
    </source>
</evidence>
<accession>A0A381T3Q3</accession>